<evidence type="ECO:0000256" key="7">
    <source>
        <dbReference type="ARBA" id="ARBA00022490"/>
    </source>
</evidence>
<evidence type="ECO:0000256" key="8">
    <source>
        <dbReference type="ARBA" id="ARBA00022670"/>
    </source>
</evidence>
<dbReference type="InterPro" id="IPR005944">
    <property type="entry name" value="Pro_iminopeptidase"/>
</dbReference>
<evidence type="ECO:0000256" key="11">
    <source>
        <dbReference type="PIRNR" id="PIRNR006431"/>
    </source>
</evidence>
<keyword evidence="15" id="KW-1185">Reference proteome</keyword>
<evidence type="ECO:0000259" key="13">
    <source>
        <dbReference type="Pfam" id="PF00561"/>
    </source>
</evidence>
<dbReference type="InterPro" id="IPR000073">
    <property type="entry name" value="AB_hydrolase_1"/>
</dbReference>
<dbReference type="PIRSF" id="PIRSF006431">
    <property type="entry name" value="Pept_S33"/>
    <property type="match status" value="1"/>
</dbReference>
<keyword evidence="7 11" id="KW-0963">Cytoplasm</keyword>
<evidence type="ECO:0000256" key="9">
    <source>
        <dbReference type="ARBA" id="ARBA00022801"/>
    </source>
</evidence>
<keyword evidence="8 11" id="KW-0645">Protease</keyword>
<evidence type="ECO:0000256" key="3">
    <source>
        <dbReference type="ARBA" id="ARBA00010088"/>
    </source>
</evidence>
<dbReference type="PANTHER" id="PTHR43722">
    <property type="entry name" value="PROLINE IMINOPEPTIDASE"/>
    <property type="match status" value="1"/>
</dbReference>
<evidence type="ECO:0000313" key="14">
    <source>
        <dbReference type="EMBL" id="EEQ07685.1"/>
    </source>
</evidence>
<evidence type="ECO:0000256" key="6">
    <source>
        <dbReference type="ARBA" id="ARBA00022438"/>
    </source>
</evidence>
<evidence type="ECO:0000256" key="12">
    <source>
        <dbReference type="RuleBase" id="RU003421"/>
    </source>
</evidence>
<evidence type="ECO:0000256" key="4">
    <source>
        <dbReference type="ARBA" id="ARBA00012568"/>
    </source>
</evidence>
<reference evidence="14" key="1">
    <citation type="submission" date="2008-12" db="EMBL/GenBank/DDBJ databases">
        <title>Annotation of the Yersinia bercovieri ATCC 43970 genome.</title>
        <authorList>
            <person name="Read T.D."/>
            <person name="Akmal A."/>
            <person name="Bishop-Lilly K."/>
            <person name="Chen P.E."/>
            <person name="Cook C."/>
            <person name="Kiley M.P."/>
            <person name="Lentz S."/>
            <person name="Mateczun A."/>
            <person name="Nagarajan N."/>
            <person name="Nolan N."/>
            <person name="Osborne B.I."/>
            <person name="Pop M."/>
            <person name="Sozhamannan S."/>
            <person name="Stewart A.C."/>
            <person name="Sulakvelidze A."/>
            <person name="Thomason B."/>
            <person name="Willner K."/>
            <person name="Zwick M.E."/>
        </authorList>
    </citation>
    <scope>NUCLEOTIDE SEQUENCE [LARGE SCALE GENOMIC DNA]</scope>
    <source>
        <strain evidence="14">ATCC 43970</strain>
    </source>
</reference>
<dbReference type="NCBIfam" id="TIGR01249">
    <property type="entry name" value="pro_imino_pep_1"/>
    <property type="match status" value="1"/>
</dbReference>
<dbReference type="EC" id="3.4.11.5" evidence="4 11"/>
<evidence type="ECO:0000313" key="15">
    <source>
        <dbReference type="Proteomes" id="UP000010319"/>
    </source>
</evidence>
<evidence type="ECO:0000256" key="1">
    <source>
        <dbReference type="ARBA" id="ARBA00001585"/>
    </source>
</evidence>
<dbReference type="InterPro" id="IPR002410">
    <property type="entry name" value="Peptidase_S33"/>
</dbReference>
<evidence type="ECO:0000256" key="10">
    <source>
        <dbReference type="ARBA" id="ARBA00029605"/>
    </source>
</evidence>
<feature type="domain" description="AB hydrolase-1" evidence="13">
    <location>
        <begin position="50"/>
        <end position="306"/>
    </location>
</feature>
<gene>
    <name evidence="14" type="ORF">yberc0001_20020</name>
</gene>
<evidence type="ECO:0000256" key="2">
    <source>
        <dbReference type="ARBA" id="ARBA00004496"/>
    </source>
</evidence>
<evidence type="ECO:0000256" key="5">
    <source>
        <dbReference type="ARBA" id="ARBA00021843"/>
    </source>
</evidence>
<dbReference type="Proteomes" id="UP000010319">
    <property type="component" value="Unassembled WGS sequence"/>
</dbReference>
<accession>A0ABM9Y1Y4</accession>
<dbReference type="EMBL" id="AALC02000009">
    <property type="protein sequence ID" value="EEQ07685.1"/>
    <property type="molecule type" value="Genomic_DNA"/>
</dbReference>
<sequence length="327" mass="37101">MSNNKHGKIMEQLRGLYPAYEPYDSGLLDTGDGHQIYWELCGNPDGKPAVFIHGGPGGGIAPYHRQLFNPTKYKVLLFDQRGCGRSKPHASLENNTTWHLVEDIERLRKMAGVDKWLLFGGSWGSTLALAYGETHPDRVSEMVLRGIFTLRKKELHWYYQEGASRFFPDKWQRILSILSPEEQGDVTAAYRKRLTSTDKAVQLEAAKIWSLWEGETVTLLPTKSSASFGEDDFALAFARIENHYFTHLGFLDDDNQLLDNVTRIRHIPAVIIHGRYDMACQPQNAWDLAQAWPEAELHIVEGAGHSFDEPGILHQLILATDKFARKL</sequence>
<comment type="similarity">
    <text evidence="3 11 12">Belongs to the peptidase S33 family.</text>
</comment>
<protein>
    <recommendedName>
        <fullName evidence="5 11">Proline iminopeptidase</fullName>
        <shortName evidence="11">PIP</shortName>
        <ecNumber evidence="4 11">3.4.11.5</ecNumber>
    </recommendedName>
    <alternativeName>
        <fullName evidence="10 11">Prolyl aminopeptidase</fullName>
    </alternativeName>
</protein>
<dbReference type="PRINTS" id="PR00111">
    <property type="entry name" value="ABHYDROLASE"/>
</dbReference>
<dbReference type="Pfam" id="PF00561">
    <property type="entry name" value="Abhydrolase_1"/>
    <property type="match status" value="1"/>
</dbReference>
<comment type="caution">
    <text evidence="14">The sequence shown here is derived from an EMBL/GenBank/DDBJ whole genome shotgun (WGS) entry which is preliminary data.</text>
</comment>
<comment type="catalytic activity">
    <reaction evidence="1 11 12">
        <text>Release of N-terminal proline from a peptide.</text>
        <dbReference type="EC" id="3.4.11.5"/>
    </reaction>
</comment>
<dbReference type="InterPro" id="IPR029058">
    <property type="entry name" value="AB_hydrolase_fold"/>
</dbReference>
<keyword evidence="9 11" id="KW-0378">Hydrolase</keyword>
<proteinExistence type="inferred from homology"/>
<dbReference type="PRINTS" id="PR00793">
    <property type="entry name" value="PROAMNOPTASE"/>
</dbReference>
<name>A0ABM9Y1Y4_YERBE</name>
<dbReference type="Gene3D" id="3.40.50.1820">
    <property type="entry name" value="alpha/beta hydrolase"/>
    <property type="match status" value="1"/>
</dbReference>
<comment type="subcellular location">
    <subcellularLocation>
        <location evidence="2 11">Cytoplasm</location>
    </subcellularLocation>
</comment>
<organism evidence="14 15">
    <name type="scientific">Yersinia bercovieri ATCC 43970</name>
    <dbReference type="NCBI Taxonomy" id="349968"/>
    <lineage>
        <taxon>Bacteria</taxon>
        <taxon>Pseudomonadati</taxon>
        <taxon>Pseudomonadota</taxon>
        <taxon>Gammaproteobacteria</taxon>
        <taxon>Enterobacterales</taxon>
        <taxon>Yersiniaceae</taxon>
        <taxon>Yersinia</taxon>
    </lineage>
</organism>
<dbReference type="SUPFAM" id="SSF53474">
    <property type="entry name" value="alpha/beta-Hydrolases"/>
    <property type="match status" value="1"/>
</dbReference>
<keyword evidence="6 11" id="KW-0031">Aminopeptidase</keyword>
<dbReference type="PANTHER" id="PTHR43722:SF1">
    <property type="entry name" value="PROLINE IMINOPEPTIDASE"/>
    <property type="match status" value="1"/>
</dbReference>